<dbReference type="NCBIfam" id="TIGR01764">
    <property type="entry name" value="excise"/>
    <property type="match status" value="1"/>
</dbReference>
<gene>
    <name evidence="3" type="ORF">ACFOSB_18020</name>
</gene>
<dbReference type="Proteomes" id="UP001595803">
    <property type="component" value="Unassembled WGS sequence"/>
</dbReference>
<feature type="compositionally biased region" description="Low complexity" evidence="1">
    <location>
        <begin position="58"/>
        <end position="71"/>
    </location>
</feature>
<dbReference type="EMBL" id="JBHRZG010000024">
    <property type="protein sequence ID" value="MFC3834758.1"/>
    <property type="molecule type" value="Genomic_DNA"/>
</dbReference>
<organism evidence="3 4">
    <name type="scientific">Deinococcus rufus</name>
    <dbReference type="NCBI Taxonomy" id="2136097"/>
    <lineage>
        <taxon>Bacteria</taxon>
        <taxon>Thermotogati</taxon>
        <taxon>Deinococcota</taxon>
        <taxon>Deinococci</taxon>
        <taxon>Deinococcales</taxon>
        <taxon>Deinococcaceae</taxon>
        <taxon>Deinococcus</taxon>
    </lineage>
</organism>
<keyword evidence="4" id="KW-1185">Reference proteome</keyword>
<reference evidence="4" key="1">
    <citation type="journal article" date="2019" name="Int. J. Syst. Evol. Microbiol.">
        <title>The Global Catalogue of Microorganisms (GCM) 10K type strain sequencing project: providing services to taxonomists for standard genome sequencing and annotation.</title>
        <authorList>
            <consortium name="The Broad Institute Genomics Platform"/>
            <consortium name="The Broad Institute Genome Sequencing Center for Infectious Disease"/>
            <person name="Wu L."/>
            <person name="Ma J."/>
        </authorList>
    </citation>
    <scope>NUCLEOTIDE SEQUENCE [LARGE SCALE GENOMIC DNA]</scope>
    <source>
        <strain evidence="4">CCTCC AB 2017081</strain>
    </source>
</reference>
<proteinExistence type="predicted"/>
<dbReference type="SUPFAM" id="SSF46955">
    <property type="entry name" value="Putative DNA-binding domain"/>
    <property type="match status" value="1"/>
</dbReference>
<evidence type="ECO:0000259" key="2">
    <source>
        <dbReference type="Pfam" id="PF12728"/>
    </source>
</evidence>
<feature type="domain" description="Helix-turn-helix" evidence="2">
    <location>
        <begin position="4"/>
        <end position="53"/>
    </location>
</feature>
<dbReference type="InterPro" id="IPR041657">
    <property type="entry name" value="HTH_17"/>
</dbReference>
<protein>
    <submittedName>
        <fullName evidence="3">Helix-turn-helix domain-containing protein</fullName>
    </submittedName>
</protein>
<comment type="caution">
    <text evidence="3">The sequence shown here is derived from an EMBL/GenBank/DDBJ whole genome shotgun (WGS) entry which is preliminary data.</text>
</comment>
<dbReference type="InterPro" id="IPR009061">
    <property type="entry name" value="DNA-bd_dom_put_sf"/>
</dbReference>
<evidence type="ECO:0000256" key="1">
    <source>
        <dbReference type="SAM" id="MobiDB-lite"/>
    </source>
</evidence>
<dbReference type="InterPro" id="IPR010093">
    <property type="entry name" value="SinI_DNA-bd"/>
</dbReference>
<sequence>MKPYMTVPEVAELLGVDRKTIYAEIEHGRLACVRLGRIIRVSATALTEWEQAQTERPTSSTTVTFTTRKVD</sequence>
<name>A0ABV7ZBJ0_9DEIO</name>
<evidence type="ECO:0000313" key="4">
    <source>
        <dbReference type="Proteomes" id="UP001595803"/>
    </source>
</evidence>
<accession>A0ABV7ZBJ0</accession>
<evidence type="ECO:0000313" key="3">
    <source>
        <dbReference type="EMBL" id="MFC3834758.1"/>
    </source>
</evidence>
<dbReference type="RefSeq" id="WP_322472254.1">
    <property type="nucleotide sequence ID" value="NZ_JBHRZG010000024.1"/>
</dbReference>
<feature type="region of interest" description="Disordered" evidence="1">
    <location>
        <begin position="51"/>
        <end position="71"/>
    </location>
</feature>
<dbReference type="Pfam" id="PF12728">
    <property type="entry name" value="HTH_17"/>
    <property type="match status" value="1"/>
</dbReference>